<accession>A0ABW5JAB2</accession>
<evidence type="ECO:0008006" key="4">
    <source>
        <dbReference type="Google" id="ProtNLM"/>
    </source>
</evidence>
<evidence type="ECO:0000313" key="2">
    <source>
        <dbReference type="EMBL" id="MFD2522982.1"/>
    </source>
</evidence>
<keyword evidence="1" id="KW-0732">Signal</keyword>
<keyword evidence="3" id="KW-1185">Reference proteome</keyword>
<name>A0ABW5JAB2_9BACT</name>
<evidence type="ECO:0000313" key="3">
    <source>
        <dbReference type="Proteomes" id="UP001597510"/>
    </source>
</evidence>
<proteinExistence type="predicted"/>
<reference evidence="3" key="1">
    <citation type="journal article" date="2019" name="Int. J. Syst. Evol. Microbiol.">
        <title>The Global Catalogue of Microorganisms (GCM) 10K type strain sequencing project: providing services to taxonomists for standard genome sequencing and annotation.</title>
        <authorList>
            <consortium name="The Broad Institute Genomics Platform"/>
            <consortium name="The Broad Institute Genome Sequencing Center for Infectious Disease"/>
            <person name="Wu L."/>
            <person name="Ma J."/>
        </authorList>
    </citation>
    <scope>NUCLEOTIDE SEQUENCE [LARGE SCALE GENOMIC DNA]</scope>
    <source>
        <strain evidence="3">KCTC 52344</strain>
    </source>
</reference>
<feature type="signal peptide" evidence="1">
    <location>
        <begin position="1"/>
        <end position="19"/>
    </location>
</feature>
<protein>
    <recommendedName>
        <fullName evidence="4">Outer membrane protein beta-barrel domain-containing protein</fullName>
    </recommendedName>
</protein>
<dbReference type="EMBL" id="JBHULC010000027">
    <property type="protein sequence ID" value="MFD2522982.1"/>
    <property type="molecule type" value="Genomic_DNA"/>
</dbReference>
<evidence type="ECO:0000256" key="1">
    <source>
        <dbReference type="SAM" id="SignalP"/>
    </source>
</evidence>
<dbReference type="RefSeq" id="WP_340240663.1">
    <property type="nucleotide sequence ID" value="NZ_JBBEWC010000023.1"/>
</dbReference>
<comment type="caution">
    <text evidence="2">The sequence shown here is derived from an EMBL/GenBank/DDBJ whole genome shotgun (WGS) entry which is preliminary data.</text>
</comment>
<gene>
    <name evidence="2" type="ORF">ACFSR2_18950</name>
</gene>
<feature type="chain" id="PRO_5045694306" description="Outer membrane protein beta-barrel domain-containing protein" evidence="1">
    <location>
        <begin position="20"/>
        <end position="208"/>
    </location>
</feature>
<sequence length="208" mass="23970">MKIYITIILLLLTPNEVFAQKLSLGVLAGYTMNFEFTKSNSLYLSTTTEKSIDTKPRLSFGVYSEYKIGMKLRAGLQIKNIRVFQTLNQDMQGNPIFSHINAVYETINFSHYYTYNVNTHWRFSLGAYYNLKAFYGVDFVPIPSTSNFGGSLKVNNNMFGSLLKGEYQWRKLSLEGGFMYPFTSTSKSYSTQFYVPTAFLQLKYNFIK</sequence>
<dbReference type="Proteomes" id="UP001597510">
    <property type="component" value="Unassembled WGS sequence"/>
</dbReference>
<organism evidence="2 3">
    <name type="scientific">Emticicia soli</name>
    <dbReference type="NCBI Taxonomy" id="2027878"/>
    <lineage>
        <taxon>Bacteria</taxon>
        <taxon>Pseudomonadati</taxon>
        <taxon>Bacteroidota</taxon>
        <taxon>Cytophagia</taxon>
        <taxon>Cytophagales</taxon>
        <taxon>Leadbetterellaceae</taxon>
        <taxon>Emticicia</taxon>
    </lineage>
</organism>